<reference evidence="3 4" key="1">
    <citation type="journal article" date="2016" name="Nat. Commun.">
        <title>Ectomycorrhizal ecology is imprinted in the genome of the dominant symbiotic fungus Cenococcum geophilum.</title>
        <authorList>
            <consortium name="DOE Joint Genome Institute"/>
            <person name="Peter M."/>
            <person name="Kohler A."/>
            <person name="Ohm R.A."/>
            <person name="Kuo A."/>
            <person name="Krutzmann J."/>
            <person name="Morin E."/>
            <person name="Arend M."/>
            <person name="Barry K.W."/>
            <person name="Binder M."/>
            <person name="Choi C."/>
            <person name="Clum A."/>
            <person name="Copeland A."/>
            <person name="Grisel N."/>
            <person name="Haridas S."/>
            <person name="Kipfer T."/>
            <person name="LaButti K."/>
            <person name="Lindquist E."/>
            <person name="Lipzen A."/>
            <person name="Maire R."/>
            <person name="Meier B."/>
            <person name="Mihaltcheva S."/>
            <person name="Molinier V."/>
            <person name="Murat C."/>
            <person name="Poggeler S."/>
            <person name="Quandt C.A."/>
            <person name="Sperisen C."/>
            <person name="Tritt A."/>
            <person name="Tisserant E."/>
            <person name="Crous P.W."/>
            <person name="Henrissat B."/>
            <person name="Nehls U."/>
            <person name="Egli S."/>
            <person name="Spatafora J.W."/>
            <person name="Grigoriev I.V."/>
            <person name="Martin F.M."/>
        </authorList>
    </citation>
    <scope>NUCLEOTIDE SEQUENCE [LARGE SCALE GENOMIC DNA]</scope>
    <source>
        <strain evidence="3 4">CBS 207.34</strain>
    </source>
</reference>
<dbReference type="AlphaFoldDB" id="A0A8E2ETS4"/>
<accession>A0A8E2ETS4</accession>
<keyword evidence="4" id="KW-1185">Reference proteome</keyword>
<feature type="transmembrane region" description="Helical" evidence="2">
    <location>
        <begin position="6"/>
        <end position="26"/>
    </location>
</feature>
<gene>
    <name evidence="3" type="ORF">AOQ84DRAFT_367424</name>
</gene>
<name>A0A8E2ETS4_9PEZI</name>
<evidence type="ECO:0000313" key="3">
    <source>
        <dbReference type="EMBL" id="OCL04538.1"/>
    </source>
</evidence>
<organism evidence="3 4">
    <name type="scientific">Glonium stellatum</name>
    <dbReference type="NCBI Taxonomy" id="574774"/>
    <lineage>
        <taxon>Eukaryota</taxon>
        <taxon>Fungi</taxon>
        <taxon>Dikarya</taxon>
        <taxon>Ascomycota</taxon>
        <taxon>Pezizomycotina</taxon>
        <taxon>Dothideomycetes</taxon>
        <taxon>Pleosporomycetidae</taxon>
        <taxon>Gloniales</taxon>
        <taxon>Gloniaceae</taxon>
        <taxon>Glonium</taxon>
    </lineage>
</organism>
<protein>
    <submittedName>
        <fullName evidence="3">Uncharacterized protein</fullName>
    </submittedName>
</protein>
<dbReference type="Proteomes" id="UP000250140">
    <property type="component" value="Unassembled WGS sequence"/>
</dbReference>
<evidence type="ECO:0000313" key="4">
    <source>
        <dbReference type="Proteomes" id="UP000250140"/>
    </source>
</evidence>
<evidence type="ECO:0000256" key="1">
    <source>
        <dbReference type="SAM" id="MobiDB-lite"/>
    </source>
</evidence>
<keyword evidence="2" id="KW-0472">Membrane</keyword>
<dbReference type="EMBL" id="KV750481">
    <property type="protein sequence ID" value="OCL04538.1"/>
    <property type="molecule type" value="Genomic_DNA"/>
</dbReference>
<feature type="transmembrane region" description="Helical" evidence="2">
    <location>
        <begin position="47"/>
        <end position="66"/>
    </location>
</feature>
<proteinExistence type="predicted"/>
<evidence type="ECO:0000256" key="2">
    <source>
        <dbReference type="SAM" id="Phobius"/>
    </source>
</evidence>
<keyword evidence="2" id="KW-0812">Transmembrane</keyword>
<keyword evidence="2" id="KW-1133">Transmembrane helix</keyword>
<sequence length="199" mass="21975">MDPTLALFVIALVTCVLTTIRSYLAATRKLDNIGKPGGSIFPRHWRFVYIGGHLVCFGAIIAAGVLSTHRRPTEWTHNRFTKASLILLMCSLLLLNALKATLCATSTITCLLENLRLFEFISTGNIDKNIQHTHVNTCFYPHSLNARVDGNMEHKFGFGETPGSMGRNVVVAKSWTPGKQSGHKSLPNRDSLDLGYTCE</sequence>
<feature type="transmembrane region" description="Helical" evidence="2">
    <location>
        <begin position="86"/>
        <end position="112"/>
    </location>
</feature>
<feature type="region of interest" description="Disordered" evidence="1">
    <location>
        <begin position="176"/>
        <end position="199"/>
    </location>
</feature>